<proteinExistence type="predicted"/>
<keyword evidence="2" id="KW-1185">Reference proteome</keyword>
<protein>
    <submittedName>
        <fullName evidence="1">Uncharacterized protein</fullName>
    </submittedName>
</protein>
<dbReference type="Proteomes" id="UP001321473">
    <property type="component" value="Unassembled WGS sequence"/>
</dbReference>
<evidence type="ECO:0000313" key="1">
    <source>
        <dbReference type="EMBL" id="KAK8774814.1"/>
    </source>
</evidence>
<dbReference type="EMBL" id="JARKHS020014974">
    <property type="protein sequence ID" value="KAK8774814.1"/>
    <property type="molecule type" value="Genomic_DNA"/>
</dbReference>
<evidence type="ECO:0000313" key="2">
    <source>
        <dbReference type="Proteomes" id="UP001321473"/>
    </source>
</evidence>
<reference evidence="1 2" key="1">
    <citation type="journal article" date="2023" name="Arcadia Sci">
        <title>De novo assembly of a long-read Amblyomma americanum tick genome.</title>
        <authorList>
            <person name="Chou S."/>
            <person name="Poskanzer K.E."/>
            <person name="Rollins M."/>
            <person name="Thuy-Boun P.S."/>
        </authorList>
    </citation>
    <scope>NUCLEOTIDE SEQUENCE [LARGE SCALE GENOMIC DNA]</scope>
    <source>
        <strain evidence="1">F_SG_1</strain>
        <tissue evidence="1">Salivary glands</tissue>
    </source>
</reference>
<sequence>MTRRTFCKLMHLGEPTAKPEHKHSDRHMRCRIKCCWKDELLGPVCQVHSMSEGLKCAPGKSCRRGICARHQWKRRITGSAQMLHKNFEQSDKAF</sequence>
<comment type="caution">
    <text evidence="1">The sequence shown here is derived from an EMBL/GenBank/DDBJ whole genome shotgun (WGS) entry which is preliminary data.</text>
</comment>
<organism evidence="1 2">
    <name type="scientific">Amblyomma americanum</name>
    <name type="common">Lone star tick</name>
    <dbReference type="NCBI Taxonomy" id="6943"/>
    <lineage>
        <taxon>Eukaryota</taxon>
        <taxon>Metazoa</taxon>
        <taxon>Ecdysozoa</taxon>
        <taxon>Arthropoda</taxon>
        <taxon>Chelicerata</taxon>
        <taxon>Arachnida</taxon>
        <taxon>Acari</taxon>
        <taxon>Parasitiformes</taxon>
        <taxon>Ixodida</taxon>
        <taxon>Ixodoidea</taxon>
        <taxon>Ixodidae</taxon>
        <taxon>Amblyomminae</taxon>
        <taxon>Amblyomma</taxon>
    </lineage>
</organism>
<gene>
    <name evidence="1" type="ORF">V5799_010653</name>
</gene>
<dbReference type="AlphaFoldDB" id="A0AAQ4EJG3"/>
<accession>A0AAQ4EJG3</accession>
<name>A0AAQ4EJG3_AMBAM</name>